<accession>A0A6J2XKV8</accession>
<name>A0A6J2XKV8_SITOR</name>
<sequence length="238" mass="27870">MDAVNKKCSINYSWCDPEDINFVPRKIIPEQSAVCVPLISCNRFSTELDVFLKLMPRNFVIFILRQNSKNKIIQQTDPSELMIVLGCMLVMTYNRLPEMHDYWASNKSLGNAAIKSAISRDIFLLLHSKLYFNYPEKLKDANKIYYIEELVSCLKHTFQKSRTESTHQSIDESMTKFKGRSSLKQYLPLKPIKREIKIWQRCDSVSGYVYDFNIYQRRESDAMADKPLCEPRRCVPPM</sequence>
<gene>
    <name evidence="3" type="primary">LOC115879174</name>
</gene>
<dbReference type="KEGG" id="soy:115879174"/>
<dbReference type="GeneID" id="115879174"/>
<evidence type="ECO:0000313" key="3">
    <source>
        <dbReference type="RefSeq" id="XP_030751726.1"/>
    </source>
</evidence>
<dbReference type="PANTHER" id="PTHR46599">
    <property type="entry name" value="PIGGYBAC TRANSPOSABLE ELEMENT-DERIVED PROTEIN 4"/>
    <property type="match status" value="1"/>
</dbReference>
<dbReference type="InParanoid" id="A0A6J2XKV8"/>
<dbReference type="PANTHER" id="PTHR46599:SF3">
    <property type="entry name" value="PIGGYBAC TRANSPOSABLE ELEMENT-DERIVED PROTEIN 4"/>
    <property type="match status" value="1"/>
</dbReference>
<reference evidence="3" key="1">
    <citation type="submission" date="2025-08" db="UniProtKB">
        <authorList>
            <consortium name="RefSeq"/>
        </authorList>
    </citation>
    <scope>IDENTIFICATION</scope>
    <source>
        <tissue evidence="3">Gonads</tissue>
    </source>
</reference>
<evidence type="ECO:0000313" key="2">
    <source>
        <dbReference type="Proteomes" id="UP000504635"/>
    </source>
</evidence>
<dbReference type="OrthoDB" id="6720297at2759"/>
<dbReference type="AlphaFoldDB" id="A0A6J2XKV8"/>
<feature type="domain" description="PiggyBac transposable element-derived protein" evidence="1">
    <location>
        <begin position="48"/>
        <end position="222"/>
    </location>
</feature>
<organism evidence="2 3">
    <name type="scientific">Sitophilus oryzae</name>
    <name type="common">Rice weevil</name>
    <name type="synonym">Curculio oryzae</name>
    <dbReference type="NCBI Taxonomy" id="7048"/>
    <lineage>
        <taxon>Eukaryota</taxon>
        <taxon>Metazoa</taxon>
        <taxon>Ecdysozoa</taxon>
        <taxon>Arthropoda</taxon>
        <taxon>Hexapoda</taxon>
        <taxon>Insecta</taxon>
        <taxon>Pterygota</taxon>
        <taxon>Neoptera</taxon>
        <taxon>Endopterygota</taxon>
        <taxon>Coleoptera</taxon>
        <taxon>Polyphaga</taxon>
        <taxon>Cucujiformia</taxon>
        <taxon>Curculionidae</taxon>
        <taxon>Dryophthorinae</taxon>
        <taxon>Sitophilus</taxon>
    </lineage>
</organism>
<proteinExistence type="predicted"/>
<keyword evidence="2" id="KW-1185">Reference proteome</keyword>
<dbReference type="Proteomes" id="UP000504635">
    <property type="component" value="Unplaced"/>
</dbReference>
<dbReference type="InterPro" id="IPR029526">
    <property type="entry name" value="PGBD"/>
</dbReference>
<dbReference type="Pfam" id="PF13843">
    <property type="entry name" value="DDE_Tnp_1_7"/>
    <property type="match status" value="1"/>
</dbReference>
<dbReference type="RefSeq" id="XP_030751726.1">
    <property type="nucleotide sequence ID" value="XM_030895866.1"/>
</dbReference>
<protein>
    <submittedName>
        <fullName evidence="3">PiggyBac transposable element-derived protein 4-like</fullName>
    </submittedName>
</protein>
<evidence type="ECO:0000259" key="1">
    <source>
        <dbReference type="Pfam" id="PF13843"/>
    </source>
</evidence>